<feature type="transmembrane region" description="Helical" evidence="11">
    <location>
        <begin position="426"/>
        <end position="452"/>
    </location>
</feature>
<keyword evidence="8" id="KW-0675">Receptor</keyword>
<evidence type="ECO:0000256" key="10">
    <source>
        <dbReference type="SAM" id="MobiDB-lite"/>
    </source>
</evidence>
<dbReference type="Gene3D" id="1.10.2000.10">
    <property type="entry name" value="Frizzled cysteine-rich domain"/>
    <property type="match status" value="1"/>
</dbReference>
<dbReference type="SMART" id="SM01330">
    <property type="entry name" value="Frizzled"/>
    <property type="match status" value="1"/>
</dbReference>
<feature type="transmembrane region" description="Helical" evidence="11">
    <location>
        <begin position="293"/>
        <end position="323"/>
    </location>
</feature>
<keyword evidence="5 11" id="KW-1133">Transmembrane helix</keyword>
<evidence type="ECO:0000256" key="2">
    <source>
        <dbReference type="ARBA" id="ARBA00008077"/>
    </source>
</evidence>
<dbReference type="InterPro" id="IPR000539">
    <property type="entry name" value="Frizzled/Smoothened_7TM"/>
</dbReference>
<feature type="domain" description="G-protein coupled receptors family 2 profile 2" evidence="14">
    <location>
        <begin position="205"/>
        <end position="467"/>
    </location>
</feature>
<dbReference type="SMART" id="SM00063">
    <property type="entry name" value="FRI"/>
    <property type="match status" value="1"/>
</dbReference>
<accession>A0ABM1A804</accession>
<protein>
    <submittedName>
        <fullName evidence="16">Smoothened homolog</fullName>
    </submittedName>
</protein>
<keyword evidence="12" id="KW-0732">Signal</keyword>
<dbReference type="Gene3D" id="1.20.1070.10">
    <property type="entry name" value="Rhodopsin 7-helix transmembrane proteins"/>
    <property type="match status" value="1"/>
</dbReference>
<proteinExistence type="inferred from homology"/>
<comment type="caution">
    <text evidence="9">Lacks conserved residue(s) required for the propagation of feature annotation.</text>
</comment>
<comment type="subcellular location">
    <subcellularLocation>
        <location evidence="1">Membrane</location>
        <topology evidence="1">Multi-pass membrane protein</topology>
    </subcellularLocation>
</comment>
<evidence type="ECO:0000256" key="1">
    <source>
        <dbReference type="ARBA" id="ARBA00004141"/>
    </source>
</evidence>
<dbReference type="SUPFAM" id="SSF63501">
    <property type="entry name" value="Frizzled cysteine-rich domain"/>
    <property type="match status" value="1"/>
</dbReference>
<evidence type="ECO:0000256" key="8">
    <source>
        <dbReference type="ARBA" id="ARBA00023170"/>
    </source>
</evidence>
<keyword evidence="3" id="KW-0217">Developmental protein</keyword>
<feature type="transmembrane region" description="Helical" evidence="11">
    <location>
        <begin position="208"/>
        <end position="228"/>
    </location>
</feature>
<evidence type="ECO:0000256" key="11">
    <source>
        <dbReference type="SAM" id="Phobius"/>
    </source>
</evidence>
<dbReference type="Pfam" id="PF01392">
    <property type="entry name" value="Fz"/>
    <property type="match status" value="1"/>
</dbReference>
<evidence type="ECO:0000256" key="3">
    <source>
        <dbReference type="ARBA" id="ARBA00022473"/>
    </source>
</evidence>
<feature type="transmembrane region" description="Helical" evidence="11">
    <location>
        <begin position="376"/>
        <end position="397"/>
    </location>
</feature>
<reference evidence="16" key="1">
    <citation type="submission" date="2025-08" db="UniProtKB">
        <authorList>
            <consortium name="RefSeq"/>
        </authorList>
    </citation>
    <scope>IDENTIFICATION</scope>
</reference>
<dbReference type="Proteomes" id="UP000694888">
    <property type="component" value="Unplaced"/>
</dbReference>
<dbReference type="PROSITE" id="PS50038">
    <property type="entry name" value="FZ"/>
    <property type="match status" value="1"/>
</dbReference>
<keyword evidence="15" id="KW-1185">Reference proteome</keyword>
<feature type="domain" description="FZ" evidence="13">
    <location>
        <begin position="37"/>
        <end position="155"/>
    </location>
</feature>
<evidence type="ECO:0000313" key="15">
    <source>
        <dbReference type="Proteomes" id="UP000694888"/>
    </source>
</evidence>
<keyword evidence="7" id="KW-1015">Disulfide bond</keyword>
<keyword evidence="4 11" id="KW-0812">Transmembrane</keyword>
<feature type="signal peptide" evidence="12">
    <location>
        <begin position="1"/>
        <end position="20"/>
    </location>
</feature>
<keyword evidence="6 11" id="KW-0472">Membrane</keyword>
<dbReference type="RefSeq" id="XP_012942595.1">
    <property type="nucleotide sequence ID" value="XM_013087141.2"/>
</dbReference>
<feature type="region of interest" description="Disordered" evidence="10">
    <location>
        <begin position="731"/>
        <end position="784"/>
    </location>
</feature>
<feature type="region of interest" description="Disordered" evidence="10">
    <location>
        <begin position="806"/>
        <end position="839"/>
    </location>
</feature>
<dbReference type="InterPro" id="IPR020067">
    <property type="entry name" value="Frizzled_dom"/>
</dbReference>
<evidence type="ECO:0000259" key="13">
    <source>
        <dbReference type="PROSITE" id="PS50038"/>
    </source>
</evidence>
<evidence type="ECO:0000256" key="5">
    <source>
        <dbReference type="ARBA" id="ARBA00022989"/>
    </source>
</evidence>
<comment type="similarity">
    <text evidence="2">Belongs to the G-protein coupled receptor Fz/Smo family.</text>
</comment>
<feature type="region of interest" description="Disordered" evidence="10">
    <location>
        <begin position="672"/>
        <end position="708"/>
    </location>
</feature>
<gene>
    <name evidence="16" type="primary">LOC101850198</name>
</gene>
<evidence type="ECO:0000256" key="12">
    <source>
        <dbReference type="SAM" id="SignalP"/>
    </source>
</evidence>
<evidence type="ECO:0000256" key="6">
    <source>
        <dbReference type="ARBA" id="ARBA00023136"/>
    </source>
</evidence>
<feature type="chain" id="PRO_5047475671" evidence="12">
    <location>
        <begin position="21"/>
        <end position="1044"/>
    </location>
</feature>
<evidence type="ECO:0000259" key="14">
    <source>
        <dbReference type="PROSITE" id="PS50261"/>
    </source>
</evidence>
<evidence type="ECO:0000313" key="16">
    <source>
        <dbReference type="RefSeq" id="XP_012942595.1"/>
    </source>
</evidence>
<sequence>MKKNLLVFLACLAHVTSSSGATLTPITHDPRCYRSTNESGSCIPLTSKFCLNTQLTFDHTSLSLANDSNTLEEVYEKLKLWSGLQNVPQCWAVVQPFLCSVYLPRCDDTLGVELPSQELCERTRKPCQIVYEINNGWPDFLRCDHPNFVSGCGTATYDKLVFNTTGRCEAPLVRTDDAGSWYDGVEGCGVPCDNPLFTAEQHNEVHTFIAVFGSICLVCTLFTVLTFIIDWKNANRYPALILFFINACFFLGSIGWMSQFAGDARRDIVCRRDGTVRKGEPQLGSNESISCTVVFIIVYYFLVAGVSWFVMLAYAWYVTFTALGTSRDALVSKTAYFHLVSWCLPLVLTIICLAISEVDGDSVSGICFVGSFNHSMRALFVLVPVGLVMLVGTFFLLRGVYTLIKIRKEAPVFIPEKTFSKIRDTILRLGIFTAVALIFVLITFAVHVYIFASEDRWKSSFREYMYAEPMKNIWVFHKPSNKPVKLKRHKMIAQAFEKRKEINQGRVSISYLSSHDDPLGMKFDLNSGSDDELSSNFAMAMPNLVRRRGGLIYPSAGMGRRYSDSDVQSSVSTRRVSRESQMMEFREAQFVMIGHDGLPEAGRRTKKKMKKKKRGRLNRIRPVVGPLLNGIRFGNGRLGNLRKGSDSSAISQMSAHSVRVSMERNSIETASLVSNPPDTILPAVTPSREAAASSSRNPNRVGPYLEFGPRKQGTDFTIFSAKNALNHSHHEATGVHGGVGAASSGIQSELSLPGAPDEPPPSPRKAERGAQQQQQQQHQKQHHFHPFQTDSFQQQQNLKWGAQVEDAGLNSSSSEPAMPPPPSGRMGRRKSMAVGTTSKRETLVTVETHQMECGPVPLSSLMADISGGNWGVLLGKSGSSSGSEAGGGGASAYMSGGSGFMGRPHRPPDPYMGMPGGLMGAVGSAFGGGGPNPYMSAPSNHPSAYMGGAGPSYTTAKQRSKPHMGMSGMKANGGARPKVMGDQWGHFPAFSPPQMLLDHRTATQHHDRRWERERRRERELRRPNQAFFNANYNVEDDDLEFIST</sequence>
<dbReference type="GeneID" id="101850198"/>
<dbReference type="Pfam" id="PF01534">
    <property type="entry name" value="Frizzled"/>
    <property type="match status" value="1"/>
</dbReference>
<dbReference type="PRINTS" id="PR00489">
    <property type="entry name" value="FRIZZLED"/>
</dbReference>
<dbReference type="InterPro" id="IPR017981">
    <property type="entry name" value="GPCR_2-like_7TM"/>
</dbReference>
<dbReference type="InterPro" id="IPR015526">
    <property type="entry name" value="Frizzled/SFRP"/>
</dbReference>
<name>A0ABM1A804_APLCA</name>
<evidence type="ECO:0000256" key="9">
    <source>
        <dbReference type="PROSITE-ProRule" id="PRU00090"/>
    </source>
</evidence>
<feature type="transmembrane region" description="Helical" evidence="11">
    <location>
        <begin position="335"/>
        <end position="356"/>
    </location>
</feature>
<dbReference type="PROSITE" id="PS50261">
    <property type="entry name" value="G_PROTEIN_RECEP_F2_4"/>
    <property type="match status" value="1"/>
</dbReference>
<evidence type="ECO:0000256" key="7">
    <source>
        <dbReference type="ARBA" id="ARBA00023157"/>
    </source>
</evidence>
<feature type="transmembrane region" description="Helical" evidence="11">
    <location>
        <begin position="240"/>
        <end position="257"/>
    </location>
</feature>
<dbReference type="InterPro" id="IPR036790">
    <property type="entry name" value="Frizzled_dom_sf"/>
</dbReference>
<evidence type="ECO:0000256" key="4">
    <source>
        <dbReference type="ARBA" id="ARBA00022692"/>
    </source>
</evidence>
<dbReference type="PANTHER" id="PTHR11309:SF35">
    <property type="entry name" value="PROTEIN SMOOTHENED"/>
    <property type="match status" value="1"/>
</dbReference>
<dbReference type="PANTHER" id="PTHR11309">
    <property type="entry name" value="FRIZZLED"/>
    <property type="match status" value="1"/>
</dbReference>
<organism evidence="15 16">
    <name type="scientific">Aplysia californica</name>
    <name type="common">California sea hare</name>
    <dbReference type="NCBI Taxonomy" id="6500"/>
    <lineage>
        <taxon>Eukaryota</taxon>
        <taxon>Metazoa</taxon>
        <taxon>Spiralia</taxon>
        <taxon>Lophotrochozoa</taxon>
        <taxon>Mollusca</taxon>
        <taxon>Gastropoda</taxon>
        <taxon>Heterobranchia</taxon>
        <taxon>Euthyneura</taxon>
        <taxon>Tectipleura</taxon>
        <taxon>Aplysiida</taxon>
        <taxon>Aplysioidea</taxon>
        <taxon>Aplysiidae</taxon>
        <taxon>Aplysia</taxon>
    </lineage>
</organism>